<dbReference type="SMART" id="SM00533">
    <property type="entry name" value="MUTSd"/>
    <property type="match status" value="1"/>
</dbReference>
<comment type="similarity">
    <text evidence="1">Belongs to the DNA mismatch repair MutS family.</text>
</comment>
<dbReference type="SUPFAM" id="SSF48334">
    <property type="entry name" value="DNA repair protein MutS, domain III"/>
    <property type="match status" value="1"/>
</dbReference>
<dbReference type="InterPro" id="IPR027417">
    <property type="entry name" value="P-loop_NTPase"/>
</dbReference>
<dbReference type="Pfam" id="PF05192">
    <property type="entry name" value="MutS_III"/>
    <property type="match status" value="1"/>
</dbReference>
<sequence>MQLTPIPKNLGFCDASEIKNLIQSKGYFKESSSFWSSAKRSQVNPDLSISALGGLINYLSRLKLDDALWSGDLLPYEVYKSCLKMNGQTLVNLEIFGNNVDGTLYKYLDQCCTSSGKRLLKRWICHPLTNSNEIDNRLNVVEGLVKNQATSSVIAEYLRKIPDLERLLGLVKSSVVSSIAYLLPTFGVRLLKKQVKSFGSLIKGLIIGLDLLKLVLKDDHECITFCKVLDLPILSELDEALHQFDVAVQEDFPHYQDHEVEDSDAEVLYNIIRHFVEKVTEWSQVIHALNCVDVLNSFAMVANLCRGSTCRPNISRVDSHYTDSCHAKNRVILKLKGLWHPYAVTETDRTLVPNDIQLGEDSYECHPRTLLLTGPNMGGKSTLLRATCLTVILAQLGCFVPCDSCILSPVDVIFTRLGAMDRIMSGESTFFIECAETATILQSATLDSLVLLDELGRGTSTFDGYAIAYAVFRHLLEKVQCRLLFATHYHPLTKEFASHPQVSLQHMACAFNSRTPTTPSGSESNLVFLYRLAPGACPESYGMQVALMAGIPNQVVQAASHASQRMKKMVGDNFKSSENRCMFSTMHEDSLTTLLALSKIEMNESDEDGFDTFLCLWHEVKILYGRRNNNNT</sequence>
<dbReference type="EMBL" id="LFYR01000562">
    <property type="protein sequence ID" value="KMZ73635.1"/>
    <property type="molecule type" value="Genomic_DNA"/>
</dbReference>
<dbReference type="OMA" id="FMISTHI"/>
<dbReference type="InterPro" id="IPR036187">
    <property type="entry name" value="DNA_mismatch_repair_MutS_sf"/>
</dbReference>
<dbReference type="Gene3D" id="1.10.1420.10">
    <property type="match status" value="1"/>
</dbReference>
<dbReference type="AlphaFoldDB" id="A0A0K9PZL7"/>
<protein>
    <recommendedName>
        <fullName evidence="5">DNA mismatch repair proteins mutS family domain-containing protein</fullName>
    </recommendedName>
</protein>
<dbReference type="InterPro" id="IPR007696">
    <property type="entry name" value="DNA_mismatch_repair_MutS_core"/>
</dbReference>
<dbReference type="CDD" id="cd03286">
    <property type="entry name" value="ABC_MSH6_euk"/>
    <property type="match status" value="1"/>
</dbReference>
<dbReference type="PANTHER" id="PTHR11361">
    <property type="entry name" value="DNA MISMATCH REPAIR PROTEIN MUTS FAMILY MEMBER"/>
    <property type="match status" value="1"/>
</dbReference>
<evidence type="ECO:0000256" key="1">
    <source>
        <dbReference type="ARBA" id="ARBA00006271"/>
    </source>
</evidence>
<dbReference type="GO" id="GO:0005524">
    <property type="term" value="F:ATP binding"/>
    <property type="evidence" value="ECO:0007669"/>
    <property type="project" value="UniProtKB-KW"/>
</dbReference>
<dbReference type="Proteomes" id="UP000036987">
    <property type="component" value="Unassembled WGS sequence"/>
</dbReference>
<evidence type="ECO:0000313" key="7">
    <source>
        <dbReference type="Proteomes" id="UP000036987"/>
    </source>
</evidence>
<proteinExistence type="inferred from homology"/>
<keyword evidence="3" id="KW-0067">ATP-binding</keyword>
<dbReference type="PROSITE" id="PS00486">
    <property type="entry name" value="DNA_MISMATCH_REPAIR_2"/>
    <property type="match status" value="1"/>
</dbReference>
<gene>
    <name evidence="6" type="ORF">ZOSMA_145G00280</name>
</gene>
<dbReference type="GO" id="GO:0006298">
    <property type="term" value="P:mismatch repair"/>
    <property type="evidence" value="ECO:0000318"/>
    <property type="project" value="GO_Central"/>
</dbReference>
<dbReference type="Pfam" id="PF00488">
    <property type="entry name" value="MutS_V"/>
    <property type="match status" value="1"/>
</dbReference>
<dbReference type="InterPro" id="IPR036678">
    <property type="entry name" value="MutS_con_dom_sf"/>
</dbReference>
<dbReference type="InterPro" id="IPR045076">
    <property type="entry name" value="MutS"/>
</dbReference>
<organism evidence="6 7">
    <name type="scientific">Zostera marina</name>
    <name type="common">Eelgrass</name>
    <dbReference type="NCBI Taxonomy" id="29655"/>
    <lineage>
        <taxon>Eukaryota</taxon>
        <taxon>Viridiplantae</taxon>
        <taxon>Streptophyta</taxon>
        <taxon>Embryophyta</taxon>
        <taxon>Tracheophyta</taxon>
        <taxon>Spermatophyta</taxon>
        <taxon>Magnoliopsida</taxon>
        <taxon>Liliopsida</taxon>
        <taxon>Zosteraceae</taxon>
        <taxon>Zostera</taxon>
    </lineage>
</organism>
<dbReference type="InterPro" id="IPR000432">
    <property type="entry name" value="DNA_mismatch_repair_MutS_C"/>
</dbReference>
<dbReference type="PIRSF" id="PIRSF037677">
    <property type="entry name" value="DNA_mis_repair_Msh6"/>
    <property type="match status" value="1"/>
</dbReference>
<name>A0A0K9PZL7_ZOSMR</name>
<dbReference type="Gene3D" id="3.30.420.110">
    <property type="entry name" value="MutS, connector domain"/>
    <property type="match status" value="1"/>
</dbReference>
<dbReference type="InterPro" id="IPR017261">
    <property type="entry name" value="DNA_mismatch_repair_MutS/MSH"/>
</dbReference>
<dbReference type="STRING" id="29655.A0A0K9PZL7"/>
<evidence type="ECO:0000259" key="5">
    <source>
        <dbReference type="PROSITE" id="PS00486"/>
    </source>
</evidence>
<dbReference type="SMART" id="SM00534">
    <property type="entry name" value="MUTSac"/>
    <property type="match status" value="1"/>
</dbReference>
<evidence type="ECO:0000256" key="2">
    <source>
        <dbReference type="ARBA" id="ARBA00022741"/>
    </source>
</evidence>
<feature type="domain" description="DNA mismatch repair proteins mutS family" evidence="5">
    <location>
        <begin position="448"/>
        <end position="464"/>
    </location>
</feature>
<evidence type="ECO:0000256" key="3">
    <source>
        <dbReference type="ARBA" id="ARBA00022840"/>
    </source>
</evidence>
<dbReference type="GO" id="GO:0140664">
    <property type="term" value="F:ATP-dependent DNA damage sensor activity"/>
    <property type="evidence" value="ECO:0007669"/>
    <property type="project" value="InterPro"/>
</dbReference>
<evidence type="ECO:0000313" key="6">
    <source>
        <dbReference type="EMBL" id="KMZ73635.1"/>
    </source>
</evidence>
<evidence type="ECO:0000256" key="4">
    <source>
        <dbReference type="ARBA" id="ARBA00023125"/>
    </source>
</evidence>
<keyword evidence="7" id="KW-1185">Reference proteome</keyword>
<dbReference type="Gene3D" id="3.40.50.300">
    <property type="entry name" value="P-loop containing nucleotide triphosphate hydrolases"/>
    <property type="match status" value="1"/>
</dbReference>
<dbReference type="SUPFAM" id="SSF52540">
    <property type="entry name" value="P-loop containing nucleoside triphosphate hydrolases"/>
    <property type="match status" value="1"/>
</dbReference>
<dbReference type="GO" id="GO:0005634">
    <property type="term" value="C:nucleus"/>
    <property type="evidence" value="ECO:0000318"/>
    <property type="project" value="GO_Central"/>
</dbReference>
<comment type="caution">
    <text evidence="6">The sequence shown here is derived from an EMBL/GenBank/DDBJ whole genome shotgun (WGS) entry which is preliminary data.</text>
</comment>
<dbReference type="PANTHER" id="PTHR11361:SF148">
    <property type="entry name" value="DNA MISMATCH REPAIR PROTEIN MSH6"/>
    <property type="match status" value="1"/>
</dbReference>
<accession>A0A0K9PZL7</accession>
<reference evidence="7" key="1">
    <citation type="journal article" date="2016" name="Nature">
        <title>The genome of the seagrass Zostera marina reveals angiosperm adaptation to the sea.</title>
        <authorList>
            <person name="Olsen J.L."/>
            <person name="Rouze P."/>
            <person name="Verhelst B."/>
            <person name="Lin Y.-C."/>
            <person name="Bayer T."/>
            <person name="Collen J."/>
            <person name="Dattolo E."/>
            <person name="De Paoli E."/>
            <person name="Dittami S."/>
            <person name="Maumus F."/>
            <person name="Michel G."/>
            <person name="Kersting A."/>
            <person name="Lauritano C."/>
            <person name="Lohaus R."/>
            <person name="Toepel M."/>
            <person name="Tonon T."/>
            <person name="Vanneste K."/>
            <person name="Amirebrahimi M."/>
            <person name="Brakel J."/>
            <person name="Bostroem C."/>
            <person name="Chovatia M."/>
            <person name="Grimwood J."/>
            <person name="Jenkins J.W."/>
            <person name="Jueterbock A."/>
            <person name="Mraz A."/>
            <person name="Stam W.T."/>
            <person name="Tice H."/>
            <person name="Bornberg-Bauer E."/>
            <person name="Green P.J."/>
            <person name="Pearson G.A."/>
            <person name="Procaccini G."/>
            <person name="Duarte C.M."/>
            <person name="Schmutz J."/>
            <person name="Reusch T.B.H."/>
            <person name="Van de Peer Y."/>
        </authorList>
    </citation>
    <scope>NUCLEOTIDE SEQUENCE [LARGE SCALE GENOMIC DNA]</scope>
    <source>
        <strain evidence="7">cv. Finnish</strain>
    </source>
</reference>
<keyword evidence="4" id="KW-0238">DNA-binding</keyword>
<dbReference type="FunFam" id="3.40.50.300:FF:001335">
    <property type="entry name" value="DNA mismatch repair protein"/>
    <property type="match status" value="1"/>
</dbReference>
<dbReference type="GO" id="GO:0030983">
    <property type="term" value="F:mismatched DNA binding"/>
    <property type="evidence" value="ECO:0000318"/>
    <property type="project" value="GO_Central"/>
</dbReference>
<dbReference type="OrthoDB" id="10252754at2759"/>
<keyword evidence="2" id="KW-0547">Nucleotide-binding</keyword>
<dbReference type="GO" id="GO:0032301">
    <property type="term" value="C:MutSalpha complex"/>
    <property type="evidence" value="ECO:0000318"/>
    <property type="project" value="GO_Central"/>
</dbReference>